<evidence type="ECO:0000313" key="2">
    <source>
        <dbReference type="Proteomes" id="UP000078046"/>
    </source>
</evidence>
<name>A0A177BEE9_9BILA</name>
<dbReference type="AlphaFoldDB" id="A0A177BEE9"/>
<sequence length="107" mass="12715">MLTSNKSTKYCFKSWPHKILPESKITMLEEEFNEILNLNTFEIKIDIDCFLIHTILKNVLMKLTVSETAVERCFSQHRNIHSNVRSSLFESTLDDSLYIRYNWKNIL</sequence>
<gene>
    <name evidence="1" type="ORF">A3Q56_00272</name>
</gene>
<evidence type="ECO:0008006" key="3">
    <source>
        <dbReference type="Google" id="ProtNLM"/>
    </source>
</evidence>
<dbReference type="SUPFAM" id="SSF53098">
    <property type="entry name" value="Ribonuclease H-like"/>
    <property type="match status" value="1"/>
</dbReference>
<accession>A0A177BEE9</accession>
<dbReference type="Proteomes" id="UP000078046">
    <property type="component" value="Unassembled WGS sequence"/>
</dbReference>
<comment type="caution">
    <text evidence="1">The sequence shown here is derived from an EMBL/GenBank/DDBJ whole genome shotgun (WGS) entry which is preliminary data.</text>
</comment>
<dbReference type="InterPro" id="IPR012337">
    <property type="entry name" value="RNaseH-like_sf"/>
</dbReference>
<keyword evidence="2" id="KW-1185">Reference proteome</keyword>
<dbReference type="EMBL" id="LWCA01000013">
    <property type="protein sequence ID" value="OAF71951.1"/>
    <property type="molecule type" value="Genomic_DNA"/>
</dbReference>
<protein>
    <recommendedName>
        <fullName evidence="3">HAT C-terminal dimerisation domain-containing protein</fullName>
    </recommendedName>
</protein>
<evidence type="ECO:0000313" key="1">
    <source>
        <dbReference type="EMBL" id="OAF71951.1"/>
    </source>
</evidence>
<organism evidence="1 2">
    <name type="scientific">Intoshia linei</name>
    <dbReference type="NCBI Taxonomy" id="1819745"/>
    <lineage>
        <taxon>Eukaryota</taxon>
        <taxon>Metazoa</taxon>
        <taxon>Spiralia</taxon>
        <taxon>Lophotrochozoa</taxon>
        <taxon>Mesozoa</taxon>
        <taxon>Orthonectida</taxon>
        <taxon>Rhopaluridae</taxon>
        <taxon>Intoshia</taxon>
    </lineage>
</organism>
<proteinExistence type="predicted"/>
<reference evidence="1 2" key="1">
    <citation type="submission" date="2016-04" db="EMBL/GenBank/DDBJ databases">
        <title>The genome of Intoshia linei affirms orthonectids as highly simplified spiralians.</title>
        <authorList>
            <person name="Mikhailov K.V."/>
            <person name="Slusarev G.S."/>
            <person name="Nikitin M.A."/>
            <person name="Logacheva M.D."/>
            <person name="Penin A."/>
            <person name="Aleoshin V."/>
            <person name="Panchin Y.V."/>
        </authorList>
    </citation>
    <scope>NUCLEOTIDE SEQUENCE [LARGE SCALE GENOMIC DNA]</scope>
    <source>
        <strain evidence="1">Intl2013</strain>
        <tissue evidence="1">Whole animal</tissue>
    </source>
</reference>